<protein>
    <submittedName>
        <fullName evidence="3">Glycosyltransferase</fullName>
    </submittedName>
</protein>
<dbReference type="CDD" id="cd03801">
    <property type="entry name" value="GT4_PimA-like"/>
    <property type="match status" value="1"/>
</dbReference>
<dbReference type="InterPro" id="IPR028098">
    <property type="entry name" value="Glyco_trans_4-like_N"/>
</dbReference>
<comment type="caution">
    <text evidence="3">The sequence shown here is derived from an EMBL/GenBank/DDBJ whole genome shotgun (WGS) entry which is preliminary data.</text>
</comment>
<accession>A0A7V3ZWX7</accession>
<feature type="domain" description="Glycosyl transferase family 1" evidence="1">
    <location>
        <begin position="167"/>
        <end position="314"/>
    </location>
</feature>
<feature type="domain" description="Glycosyltransferase subfamily 4-like N-terminal" evidence="2">
    <location>
        <begin position="2"/>
        <end position="127"/>
    </location>
</feature>
<dbReference type="Gene3D" id="3.40.50.2000">
    <property type="entry name" value="Glycogen Phosphorylase B"/>
    <property type="match status" value="2"/>
</dbReference>
<dbReference type="SUPFAM" id="SSF53756">
    <property type="entry name" value="UDP-Glycosyltransferase/glycogen phosphorylase"/>
    <property type="match status" value="1"/>
</dbReference>
<keyword evidence="3" id="KW-0808">Transferase</keyword>
<dbReference type="PANTHER" id="PTHR12526">
    <property type="entry name" value="GLYCOSYLTRANSFERASE"/>
    <property type="match status" value="1"/>
</dbReference>
<gene>
    <name evidence="3" type="ORF">ENU66_02140</name>
</gene>
<evidence type="ECO:0000259" key="1">
    <source>
        <dbReference type="Pfam" id="PF00534"/>
    </source>
</evidence>
<dbReference type="AlphaFoldDB" id="A0A7V3ZWX7"/>
<dbReference type="PANTHER" id="PTHR12526:SF630">
    <property type="entry name" value="GLYCOSYLTRANSFERASE"/>
    <property type="match status" value="1"/>
</dbReference>
<evidence type="ECO:0000313" key="3">
    <source>
        <dbReference type="EMBL" id="HGL17124.1"/>
    </source>
</evidence>
<dbReference type="Pfam" id="PF13477">
    <property type="entry name" value="Glyco_trans_4_2"/>
    <property type="match status" value="1"/>
</dbReference>
<dbReference type="GO" id="GO:0016757">
    <property type="term" value="F:glycosyltransferase activity"/>
    <property type="evidence" value="ECO:0007669"/>
    <property type="project" value="InterPro"/>
</dbReference>
<dbReference type="InterPro" id="IPR001296">
    <property type="entry name" value="Glyco_trans_1"/>
</dbReference>
<name>A0A7V3ZWX7_UNCW3</name>
<organism evidence="3">
    <name type="scientific">candidate division WOR-3 bacterium</name>
    <dbReference type="NCBI Taxonomy" id="2052148"/>
    <lineage>
        <taxon>Bacteria</taxon>
        <taxon>Bacteria division WOR-3</taxon>
    </lineage>
</organism>
<sequence length="352" mass="40069">MRVLVLGDNTSFHTYRWFEAYKSAGFEVRAIGFEDGESLCERLSPNGKGKLKYLLSIPKLKDVIRKYNPDLIHAQMAGNYGLMAYLTGKPYILSLWGPDVVESPFKSVLHKSMIKKIVKKAQIVHTDSHLVRWFLVKGFGVDPEKIVVFPFGISSKFFEYQVKKPIGEINLISHRKLERLYGHDVILKAVKLLKERGIDFKLYIASFGSEEENLKRLALKLGIANMVVFTGKLNEDDLITFLGKSHIFISSAYSDTTPNSLLEAMALKVYPVLSDLPVYREWVVDGLNGCYFKPGDDFDLANKLEQVIKNLSKLESFLTINRVIAENLANWDKNFESFRNHLLILVQKGAIK</sequence>
<dbReference type="EMBL" id="DTDJ01000019">
    <property type="protein sequence ID" value="HGL17124.1"/>
    <property type="molecule type" value="Genomic_DNA"/>
</dbReference>
<evidence type="ECO:0000259" key="2">
    <source>
        <dbReference type="Pfam" id="PF13477"/>
    </source>
</evidence>
<reference evidence="3" key="1">
    <citation type="journal article" date="2020" name="mSystems">
        <title>Genome- and Community-Level Interaction Insights into Carbon Utilization and Element Cycling Functions of Hydrothermarchaeota in Hydrothermal Sediment.</title>
        <authorList>
            <person name="Zhou Z."/>
            <person name="Liu Y."/>
            <person name="Xu W."/>
            <person name="Pan J."/>
            <person name="Luo Z.H."/>
            <person name="Li M."/>
        </authorList>
    </citation>
    <scope>NUCLEOTIDE SEQUENCE [LARGE SCALE GENOMIC DNA]</scope>
    <source>
        <strain evidence="3">SpSt-69</strain>
    </source>
</reference>
<proteinExistence type="predicted"/>
<dbReference type="Pfam" id="PF00534">
    <property type="entry name" value="Glycos_transf_1"/>
    <property type="match status" value="1"/>
</dbReference>